<evidence type="ECO:0000313" key="5">
    <source>
        <dbReference type="Proteomes" id="UP000007015"/>
    </source>
</evidence>
<dbReference type="EMBL" id="CM000134">
    <property type="protein sequence ID" value="EAZ08575.1"/>
    <property type="molecule type" value="Genomic_DNA"/>
</dbReference>
<dbReference type="Proteomes" id="UP000007015">
    <property type="component" value="Chromosome 9"/>
</dbReference>
<feature type="compositionally biased region" description="Basic residues" evidence="2">
    <location>
        <begin position="384"/>
        <end position="396"/>
    </location>
</feature>
<dbReference type="STRING" id="39946.A2YZR4"/>
<feature type="region of interest" description="Disordered" evidence="2">
    <location>
        <begin position="350"/>
        <end position="403"/>
    </location>
</feature>
<dbReference type="HOGENOM" id="CLU_038210_0_0_1"/>
<feature type="region of interest" description="Disordered" evidence="2">
    <location>
        <begin position="84"/>
        <end position="121"/>
    </location>
</feature>
<feature type="domain" description="Myb-like" evidence="3">
    <location>
        <begin position="120"/>
        <end position="180"/>
    </location>
</feature>
<feature type="compositionally biased region" description="Polar residues" evidence="2">
    <location>
        <begin position="97"/>
        <end position="110"/>
    </location>
</feature>
<keyword evidence="1" id="KW-0175">Coiled coil</keyword>
<organism evidence="4 5">
    <name type="scientific">Oryza sativa subsp. indica</name>
    <name type="common">Rice</name>
    <dbReference type="NCBI Taxonomy" id="39946"/>
    <lineage>
        <taxon>Eukaryota</taxon>
        <taxon>Viridiplantae</taxon>
        <taxon>Streptophyta</taxon>
        <taxon>Embryophyta</taxon>
        <taxon>Tracheophyta</taxon>
        <taxon>Spermatophyta</taxon>
        <taxon>Magnoliopsida</taxon>
        <taxon>Liliopsida</taxon>
        <taxon>Poales</taxon>
        <taxon>Poaceae</taxon>
        <taxon>BOP clade</taxon>
        <taxon>Oryzoideae</taxon>
        <taxon>Oryzeae</taxon>
        <taxon>Oryzinae</taxon>
        <taxon>Oryza</taxon>
        <taxon>Oryza sativa</taxon>
    </lineage>
</organism>
<dbReference type="PANTHER" id="PTHR45224">
    <property type="entry name" value="OS01G0527900 PROTEIN-RELATED"/>
    <property type="match status" value="1"/>
</dbReference>
<dbReference type="InterPro" id="IPR001005">
    <property type="entry name" value="SANT/Myb"/>
</dbReference>
<evidence type="ECO:0000256" key="2">
    <source>
        <dbReference type="SAM" id="MobiDB-lite"/>
    </source>
</evidence>
<name>A2YZR4_ORYSI</name>
<gene>
    <name evidence="4" type="ORF">OsI_30850</name>
</gene>
<accession>A2YZR4</accession>
<dbReference type="OrthoDB" id="649300at2759"/>
<evidence type="ECO:0000259" key="3">
    <source>
        <dbReference type="PROSITE" id="PS50090"/>
    </source>
</evidence>
<proteinExistence type="predicted"/>
<reference evidence="4 5" key="1">
    <citation type="journal article" date="2005" name="PLoS Biol.">
        <title>The genomes of Oryza sativa: a history of duplications.</title>
        <authorList>
            <person name="Yu J."/>
            <person name="Wang J."/>
            <person name="Lin W."/>
            <person name="Li S."/>
            <person name="Li H."/>
            <person name="Zhou J."/>
            <person name="Ni P."/>
            <person name="Dong W."/>
            <person name="Hu S."/>
            <person name="Zeng C."/>
            <person name="Zhang J."/>
            <person name="Zhang Y."/>
            <person name="Li R."/>
            <person name="Xu Z."/>
            <person name="Li S."/>
            <person name="Li X."/>
            <person name="Zheng H."/>
            <person name="Cong L."/>
            <person name="Lin L."/>
            <person name="Yin J."/>
            <person name="Geng J."/>
            <person name="Li G."/>
            <person name="Shi J."/>
            <person name="Liu J."/>
            <person name="Lv H."/>
            <person name="Li J."/>
            <person name="Wang J."/>
            <person name="Deng Y."/>
            <person name="Ran L."/>
            <person name="Shi X."/>
            <person name="Wang X."/>
            <person name="Wu Q."/>
            <person name="Li C."/>
            <person name="Ren X."/>
            <person name="Wang J."/>
            <person name="Wang X."/>
            <person name="Li D."/>
            <person name="Liu D."/>
            <person name="Zhang X."/>
            <person name="Ji Z."/>
            <person name="Zhao W."/>
            <person name="Sun Y."/>
            <person name="Zhang Z."/>
            <person name="Bao J."/>
            <person name="Han Y."/>
            <person name="Dong L."/>
            <person name="Ji J."/>
            <person name="Chen P."/>
            <person name="Wu S."/>
            <person name="Liu J."/>
            <person name="Xiao Y."/>
            <person name="Bu D."/>
            <person name="Tan J."/>
            <person name="Yang L."/>
            <person name="Ye C."/>
            <person name="Zhang J."/>
            <person name="Xu J."/>
            <person name="Zhou Y."/>
            <person name="Yu Y."/>
            <person name="Zhang B."/>
            <person name="Zhuang S."/>
            <person name="Wei H."/>
            <person name="Liu B."/>
            <person name="Lei M."/>
            <person name="Yu H."/>
            <person name="Li Y."/>
            <person name="Xu H."/>
            <person name="Wei S."/>
            <person name="He X."/>
            <person name="Fang L."/>
            <person name="Zhang Z."/>
            <person name="Zhang Y."/>
            <person name="Huang X."/>
            <person name="Su Z."/>
            <person name="Tong W."/>
            <person name="Li J."/>
            <person name="Tong Z."/>
            <person name="Li S."/>
            <person name="Ye J."/>
            <person name="Wang L."/>
            <person name="Fang L."/>
            <person name="Lei T."/>
            <person name="Chen C."/>
            <person name="Chen H."/>
            <person name="Xu Z."/>
            <person name="Li H."/>
            <person name="Huang H."/>
            <person name="Zhang F."/>
            <person name="Xu H."/>
            <person name="Li N."/>
            <person name="Zhao C."/>
            <person name="Li S."/>
            <person name="Dong L."/>
            <person name="Huang Y."/>
            <person name="Li L."/>
            <person name="Xi Y."/>
            <person name="Qi Q."/>
            <person name="Li W."/>
            <person name="Zhang B."/>
            <person name="Hu W."/>
            <person name="Zhang Y."/>
            <person name="Tian X."/>
            <person name="Jiao Y."/>
            <person name="Liang X."/>
            <person name="Jin J."/>
            <person name="Gao L."/>
            <person name="Zheng W."/>
            <person name="Hao B."/>
            <person name="Liu S."/>
            <person name="Wang W."/>
            <person name="Yuan L."/>
            <person name="Cao M."/>
            <person name="McDermott J."/>
            <person name="Samudrala R."/>
            <person name="Wang J."/>
            <person name="Wong G.K."/>
            <person name="Yang H."/>
        </authorList>
    </citation>
    <scope>NUCLEOTIDE SEQUENCE [LARGE SCALE GENOMIC DNA]</scope>
    <source>
        <strain evidence="5">cv. 93-11</strain>
    </source>
</reference>
<feature type="region of interest" description="Disordered" evidence="2">
    <location>
        <begin position="1"/>
        <end position="30"/>
    </location>
</feature>
<dbReference type="Gramene" id="BGIOSGA030006-TA">
    <property type="protein sequence ID" value="BGIOSGA030006-PA"/>
    <property type="gene ID" value="BGIOSGA030006"/>
</dbReference>
<protein>
    <recommendedName>
        <fullName evidence="3">Myb-like domain-containing protein</fullName>
    </recommendedName>
</protein>
<evidence type="ECO:0000313" key="4">
    <source>
        <dbReference type="EMBL" id="EAZ08575.1"/>
    </source>
</evidence>
<dbReference type="PROSITE" id="PS50090">
    <property type="entry name" value="MYB_LIKE"/>
    <property type="match status" value="1"/>
</dbReference>
<dbReference type="OMA" id="STWLINY"/>
<feature type="compositionally biased region" description="Basic and acidic residues" evidence="2">
    <location>
        <begin position="364"/>
        <end position="379"/>
    </location>
</feature>
<feature type="coiled-coil region" evidence="1">
    <location>
        <begin position="418"/>
        <end position="452"/>
    </location>
</feature>
<keyword evidence="5" id="KW-1185">Reference proteome</keyword>
<evidence type="ECO:0000256" key="1">
    <source>
        <dbReference type="SAM" id="Coils"/>
    </source>
</evidence>
<dbReference type="PANTHER" id="PTHR45224:SF10">
    <property type="entry name" value="OS09G0317700 PROTEIN"/>
    <property type="match status" value="1"/>
</dbReference>
<dbReference type="AlphaFoldDB" id="A2YZR4"/>
<sequence length="495" mass="57268">MGPHPPSSYSDKKTCQNVPPEKPSSTSFCHPQFPQHLLSHPAYAMNFPFPPFPHYPPYSQNFQYAVPPQYAPYSLPPPDGAMPSPYVPATVMPSKAPSDQGTPHSVTGPGQQDDDDAEPERTARRLAWTEEEDIRLISTWLINYKTDKYWDKVAAEYNSATPGARRREVKHLKNRWQRMINKVAYFNHCWCRIMAKYPSGQSEGMQQMDKTWLMYNKEAHVMYLEEAKHKFTFGHCWNAVWDQPKWKEYISSFSTKRVMRSESGGYVSSSEDSEDMQEGKCLVDPLDMLPKNHEDMTEVQPSVSNQKKQLELLTADASWPIEFQLGRHQLMTETSKLNEHQQGVAVRDEMLEKESGPQDFEVLDNERVAREDEPKKETQPHQGFKARKVNRKRKGKASSSSCEVQEDIKHSLYLQTMLNNDREKMSEVQLRLSKEQLELARIKQDEANVKKETTLYMKYTELLLADTSRFDEFQKAEYEKALKHIGGILFSKDVN</sequence>